<dbReference type="AlphaFoldDB" id="A0A0A9BCA3"/>
<dbReference type="EMBL" id="GBRH01236934">
    <property type="protein sequence ID" value="JAD60961.1"/>
    <property type="molecule type" value="Transcribed_RNA"/>
</dbReference>
<reference evidence="1" key="2">
    <citation type="journal article" date="2015" name="Data Brief">
        <title>Shoot transcriptome of the giant reed, Arundo donax.</title>
        <authorList>
            <person name="Barrero R.A."/>
            <person name="Guerrero F.D."/>
            <person name="Moolhuijzen P."/>
            <person name="Goolsby J.A."/>
            <person name="Tidwell J."/>
            <person name="Bellgard S.E."/>
            <person name="Bellgard M.I."/>
        </authorList>
    </citation>
    <scope>NUCLEOTIDE SEQUENCE</scope>
    <source>
        <tissue evidence="1">Shoot tissue taken approximately 20 cm above the soil surface</tissue>
    </source>
</reference>
<proteinExistence type="predicted"/>
<reference evidence="1" key="1">
    <citation type="submission" date="2014-09" db="EMBL/GenBank/DDBJ databases">
        <authorList>
            <person name="Magalhaes I.L.F."/>
            <person name="Oliveira U."/>
            <person name="Santos F.R."/>
            <person name="Vidigal T.H.D.A."/>
            <person name="Brescovit A.D."/>
            <person name="Santos A.J."/>
        </authorList>
    </citation>
    <scope>NUCLEOTIDE SEQUENCE</scope>
    <source>
        <tissue evidence="1">Shoot tissue taken approximately 20 cm above the soil surface</tissue>
    </source>
</reference>
<organism evidence="1">
    <name type="scientific">Arundo donax</name>
    <name type="common">Giant reed</name>
    <name type="synonym">Donax arundinaceus</name>
    <dbReference type="NCBI Taxonomy" id="35708"/>
    <lineage>
        <taxon>Eukaryota</taxon>
        <taxon>Viridiplantae</taxon>
        <taxon>Streptophyta</taxon>
        <taxon>Embryophyta</taxon>
        <taxon>Tracheophyta</taxon>
        <taxon>Spermatophyta</taxon>
        <taxon>Magnoliopsida</taxon>
        <taxon>Liliopsida</taxon>
        <taxon>Poales</taxon>
        <taxon>Poaceae</taxon>
        <taxon>PACMAD clade</taxon>
        <taxon>Arundinoideae</taxon>
        <taxon>Arundineae</taxon>
        <taxon>Arundo</taxon>
    </lineage>
</organism>
<accession>A0A0A9BCA3</accession>
<sequence length="74" mass="8117">MMHGLGVTNWGQRICCSLELIISTMQVPSSACMWMTSEGKKDTRVITKCCSCTKLGAPVTIYIVQANYVEVKNG</sequence>
<name>A0A0A9BCA3_ARUDO</name>
<evidence type="ECO:0000313" key="1">
    <source>
        <dbReference type="EMBL" id="JAD60961.1"/>
    </source>
</evidence>
<protein>
    <submittedName>
        <fullName evidence="1">Uncharacterized protein</fullName>
    </submittedName>
</protein>